<dbReference type="EMBL" id="JAAALK010001436">
    <property type="protein sequence ID" value="KAG8042888.1"/>
    <property type="molecule type" value="Genomic_DNA"/>
</dbReference>
<comment type="caution">
    <text evidence="2">The sequence shown here is derived from an EMBL/GenBank/DDBJ whole genome shotgun (WGS) entry which is preliminary data.</text>
</comment>
<sequence length="160" mass="15830">MALTNEAQIWRHRQLQCSVAALALCPRASASLRARSRACRPSKCALACAGRASTGAPLARTRESAKAQPAVAPDPPARAASREGRLRRPAGVPAQHGGHAPGGGIPARSGAGGPARLGGDRPEWPGGGGPARSGAGGPGRPDGGGPARPDGDSHAWPGGG</sequence>
<organism evidence="2 3">
    <name type="scientific">Zizania palustris</name>
    <name type="common">Northern wild rice</name>
    <dbReference type="NCBI Taxonomy" id="103762"/>
    <lineage>
        <taxon>Eukaryota</taxon>
        <taxon>Viridiplantae</taxon>
        <taxon>Streptophyta</taxon>
        <taxon>Embryophyta</taxon>
        <taxon>Tracheophyta</taxon>
        <taxon>Spermatophyta</taxon>
        <taxon>Magnoliopsida</taxon>
        <taxon>Liliopsida</taxon>
        <taxon>Poales</taxon>
        <taxon>Poaceae</taxon>
        <taxon>BOP clade</taxon>
        <taxon>Oryzoideae</taxon>
        <taxon>Oryzeae</taxon>
        <taxon>Zizaniinae</taxon>
        <taxon>Zizania</taxon>
    </lineage>
</organism>
<feature type="compositionally biased region" description="Low complexity" evidence="1">
    <location>
        <begin position="89"/>
        <end position="98"/>
    </location>
</feature>
<protein>
    <submittedName>
        <fullName evidence="2">Uncharacterized protein</fullName>
    </submittedName>
</protein>
<evidence type="ECO:0000313" key="2">
    <source>
        <dbReference type="EMBL" id="KAG8042888.1"/>
    </source>
</evidence>
<evidence type="ECO:0000256" key="1">
    <source>
        <dbReference type="SAM" id="MobiDB-lite"/>
    </source>
</evidence>
<dbReference type="Proteomes" id="UP000729402">
    <property type="component" value="Unassembled WGS sequence"/>
</dbReference>
<dbReference type="AlphaFoldDB" id="A0A8J5VD85"/>
<reference evidence="2" key="2">
    <citation type="submission" date="2021-02" db="EMBL/GenBank/DDBJ databases">
        <authorList>
            <person name="Kimball J.A."/>
            <person name="Haas M.W."/>
            <person name="Macchietto M."/>
            <person name="Kono T."/>
            <person name="Duquette J."/>
            <person name="Shao M."/>
        </authorList>
    </citation>
    <scope>NUCLEOTIDE SEQUENCE</scope>
    <source>
        <tissue evidence="2">Fresh leaf tissue</tissue>
    </source>
</reference>
<name>A0A8J5VD85_ZIZPA</name>
<feature type="compositionally biased region" description="Gly residues" evidence="1">
    <location>
        <begin position="99"/>
        <end position="116"/>
    </location>
</feature>
<proteinExistence type="predicted"/>
<reference evidence="2" key="1">
    <citation type="journal article" date="2021" name="bioRxiv">
        <title>Whole Genome Assembly and Annotation of Northern Wild Rice, Zizania palustris L., Supports a Whole Genome Duplication in the Zizania Genus.</title>
        <authorList>
            <person name="Haas M."/>
            <person name="Kono T."/>
            <person name="Macchietto M."/>
            <person name="Millas R."/>
            <person name="McGilp L."/>
            <person name="Shao M."/>
            <person name="Duquette J."/>
            <person name="Hirsch C.N."/>
            <person name="Kimball J."/>
        </authorList>
    </citation>
    <scope>NUCLEOTIDE SEQUENCE</scope>
    <source>
        <tissue evidence="2">Fresh leaf tissue</tissue>
    </source>
</reference>
<accession>A0A8J5VD85</accession>
<feature type="compositionally biased region" description="Gly residues" evidence="1">
    <location>
        <begin position="125"/>
        <end position="146"/>
    </location>
</feature>
<gene>
    <name evidence="2" type="ORF">GUJ93_ZPchr0265g29094</name>
</gene>
<keyword evidence="3" id="KW-1185">Reference proteome</keyword>
<evidence type="ECO:0000313" key="3">
    <source>
        <dbReference type="Proteomes" id="UP000729402"/>
    </source>
</evidence>
<feature type="region of interest" description="Disordered" evidence="1">
    <location>
        <begin position="50"/>
        <end position="160"/>
    </location>
</feature>